<evidence type="ECO:0000256" key="1">
    <source>
        <dbReference type="SAM" id="MobiDB-lite"/>
    </source>
</evidence>
<name>A0A1G2Q1V2_9BACT</name>
<dbReference type="Proteomes" id="UP000177575">
    <property type="component" value="Unassembled WGS sequence"/>
</dbReference>
<organism evidence="2 3">
    <name type="scientific">Candidatus Veblenbacteria bacterium RIFOXYB1_FULL_43_13</name>
    <dbReference type="NCBI Taxonomy" id="1802426"/>
    <lineage>
        <taxon>Bacteria</taxon>
        <taxon>Candidatus Vebleniibacteriota</taxon>
    </lineage>
</organism>
<feature type="region of interest" description="Disordered" evidence="1">
    <location>
        <begin position="44"/>
        <end position="86"/>
    </location>
</feature>
<sequence>MQKFDDEDNYGVFNPPEGIKKYPEQCPKCLGPNLDNSEICPNCGIDFNDLEPEKSESDAQNKINQQDQDDDNVPLSDIEAGGDEGL</sequence>
<reference evidence="2 3" key="1">
    <citation type="journal article" date="2016" name="Nat. Commun.">
        <title>Thousands of microbial genomes shed light on interconnected biogeochemical processes in an aquifer system.</title>
        <authorList>
            <person name="Anantharaman K."/>
            <person name="Brown C.T."/>
            <person name="Hug L.A."/>
            <person name="Sharon I."/>
            <person name="Castelle C.J."/>
            <person name="Probst A.J."/>
            <person name="Thomas B.C."/>
            <person name="Singh A."/>
            <person name="Wilkins M.J."/>
            <person name="Karaoz U."/>
            <person name="Brodie E.L."/>
            <person name="Williams K.H."/>
            <person name="Hubbard S.S."/>
            <person name="Banfield J.F."/>
        </authorList>
    </citation>
    <scope>NUCLEOTIDE SEQUENCE [LARGE SCALE GENOMIC DNA]</scope>
</reference>
<dbReference type="EMBL" id="MHTC01000047">
    <property type="protein sequence ID" value="OHA54555.1"/>
    <property type="molecule type" value="Genomic_DNA"/>
</dbReference>
<evidence type="ECO:0000313" key="2">
    <source>
        <dbReference type="EMBL" id="OHA54555.1"/>
    </source>
</evidence>
<evidence type="ECO:0008006" key="4">
    <source>
        <dbReference type="Google" id="ProtNLM"/>
    </source>
</evidence>
<proteinExistence type="predicted"/>
<accession>A0A1G2Q1V2</accession>
<evidence type="ECO:0000313" key="3">
    <source>
        <dbReference type="Proteomes" id="UP000177575"/>
    </source>
</evidence>
<dbReference type="AlphaFoldDB" id="A0A1G2Q1V2"/>
<gene>
    <name evidence="2" type="ORF">A2388_01160</name>
</gene>
<feature type="region of interest" description="Disordered" evidence="1">
    <location>
        <begin position="1"/>
        <end position="22"/>
    </location>
</feature>
<comment type="caution">
    <text evidence="2">The sequence shown here is derived from an EMBL/GenBank/DDBJ whole genome shotgun (WGS) entry which is preliminary data.</text>
</comment>
<protein>
    <recommendedName>
        <fullName evidence="4">Zinc-ribbon domain-containing protein</fullName>
    </recommendedName>
</protein>